<evidence type="ECO:0000256" key="3">
    <source>
        <dbReference type="ARBA" id="ARBA00023027"/>
    </source>
</evidence>
<dbReference type="InterPro" id="IPR016162">
    <property type="entry name" value="Ald_DH_N"/>
</dbReference>
<dbReference type="EMBL" id="CP003219">
    <property type="protein sequence ID" value="AEW97857.1"/>
    <property type="molecule type" value="Genomic_DNA"/>
</dbReference>
<dbReference type="KEGG" id="scy:SCATT_54860"/>
<dbReference type="eggNOG" id="COG1012">
    <property type="taxonomic scope" value="Bacteria"/>
</dbReference>
<evidence type="ECO:0000259" key="5">
    <source>
        <dbReference type="Pfam" id="PF00171"/>
    </source>
</evidence>
<dbReference type="PATRIC" id="fig|1003195.11.peg.6907"/>
<dbReference type="Gene3D" id="3.40.605.10">
    <property type="entry name" value="Aldehyde Dehydrogenase, Chain A, domain 1"/>
    <property type="match status" value="1"/>
</dbReference>
<dbReference type="Gene3D" id="3.40.309.10">
    <property type="entry name" value="Aldehyde Dehydrogenase, Chain A, domain 2"/>
    <property type="match status" value="1"/>
</dbReference>
<dbReference type="InterPro" id="IPR016161">
    <property type="entry name" value="Ald_DH/histidinol_DH"/>
</dbReference>
<dbReference type="HOGENOM" id="CLU_046407_0_0_11"/>
<dbReference type="InterPro" id="IPR016163">
    <property type="entry name" value="Ald_DH_C"/>
</dbReference>
<dbReference type="Pfam" id="PF00171">
    <property type="entry name" value="Aldedh"/>
    <property type="match status" value="1"/>
</dbReference>
<evidence type="ECO:0000256" key="4">
    <source>
        <dbReference type="SAM" id="MobiDB-lite"/>
    </source>
</evidence>
<dbReference type="GO" id="GO:0016620">
    <property type="term" value="F:oxidoreductase activity, acting on the aldehyde or oxo group of donors, NAD or NADP as acceptor"/>
    <property type="evidence" value="ECO:0007669"/>
    <property type="project" value="InterPro"/>
</dbReference>
<dbReference type="InterPro" id="IPR015590">
    <property type="entry name" value="Aldehyde_DH_dom"/>
</dbReference>
<sequence length="458" mass="48088">MTGAPPLAVVEPVIGGADAPSRDRARLTAVDGTPLAEIGLAPRLLALAAVGRVRAAAGGPPPAAEVFARAGELFATAELAGESVEEYRRRVTMATGTPGPAITRAVAGIRAALGMTDRLNRAELPAEFAVPGYATRWVPRGTVLAAIVPNNHPEPNVTWVRALSLGASVLVRPGSKDPFTPRRLLAALLAAGLDPDRAAFLPGGHEVGEHLLQQADLGLVYGGPDAVARWTTRADVLVRGPGRSKALVGPDPDDDLLDHLTEWIADDGGVRCNNISVVLTSGPVRPLADRLAARLAALPVLPLLDEKATLPATGRQAATALRDHLTRITAGTTDHSTPRYDEGPLADPGDGTTVLRPMVLSTEDPAHPLIGTELPFPFVVVAPWRPQDGTRPLRDSLVVSIPDDHAELAEAALREPTVRKVVTGRVRPWSSVPELPHDGSLATFLLEPKGLVTDAADR</sequence>
<dbReference type="PANTHER" id="PTHR43720:SF2">
    <property type="entry name" value="2-AMINOMUCONIC SEMIALDEHYDE DEHYDROGENASE"/>
    <property type="match status" value="1"/>
</dbReference>
<dbReference type="Proteomes" id="UP000007842">
    <property type="component" value="Chromosome"/>
</dbReference>
<keyword evidence="7" id="KW-1185">Reference proteome</keyword>
<evidence type="ECO:0000256" key="1">
    <source>
        <dbReference type="ARBA" id="ARBA00009986"/>
    </source>
</evidence>
<feature type="domain" description="Aldehyde dehydrogenase" evidence="5">
    <location>
        <begin position="65"/>
        <end position="385"/>
    </location>
</feature>
<organism evidence="6 7">
    <name type="scientific">Streptantibioticus cattleyicolor (strain ATCC 35852 / DSM 46488 / JCM 4925 / NBRC 14057 / NRRL 8057)</name>
    <name type="common">Streptomyces cattleya</name>
    <dbReference type="NCBI Taxonomy" id="1003195"/>
    <lineage>
        <taxon>Bacteria</taxon>
        <taxon>Bacillati</taxon>
        <taxon>Actinomycetota</taxon>
        <taxon>Actinomycetes</taxon>
        <taxon>Kitasatosporales</taxon>
        <taxon>Streptomycetaceae</taxon>
        <taxon>Streptantibioticus</taxon>
    </lineage>
</organism>
<dbReference type="OrthoDB" id="229416at2"/>
<proteinExistence type="inferred from homology"/>
<dbReference type="PANTHER" id="PTHR43720">
    <property type="entry name" value="2-AMINOMUCONIC SEMIALDEHYDE DEHYDROGENASE"/>
    <property type="match status" value="1"/>
</dbReference>
<dbReference type="STRING" id="1003195.SCATT_54860"/>
<evidence type="ECO:0000256" key="2">
    <source>
        <dbReference type="ARBA" id="ARBA00023002"/>
    </source>
</evidence>
<dbReference type="RefSeq" id="WP_014146190.1">
    <property type="nucleotide sequence ID" value="NC_016111.1"/>
</dbReference>
<dbReference type="KEGG" id="sct:SCAT_5488"/>
<gene>
    <name evidence="6" type="ordered locus">SCATT_54860</name>
</gene>
<accession>G8WY86</accession>
<keyword evidence="3" id="KW-0520">NAD</keyword>
<evidence type="ECO:0000313" key="6">
    <source>
        <dbReference type="EMBL" id="AEW97857.1"/>
    </source>
</evidence>
<accession>F8JQL0</accession>
<keyword evidence="2" id="KW-0560">Oxidoreductase</keyword>
<name>F8JQL0_STREN</name>
<feature type="region of interest" description="Disordered" evidence="4">
    <location>
        <begin position="331"/>
        <end position="350"/>
    </location>
</feature>
<protein>
    <recommendedName>
        <fullName evidence="5">Aldehyde dehydrogenase domain-containing protein</fullName>
    </recommendedName>
</protein>
<comment type="similarity">
    <text evidence="1">Belongs to the aldehyde dehydrogenase family.</text>
</comment>
<evidence type="ECO:0000313" key="7">
    <source>
        <dbReference type="Proteomes" id="UP000007842"/>
    </source>
</evidence>
<reference evidence="7" key="1">
    <citation type="submission" date="2011-12" db="EMBL/GenBank/DDBJ databases">
        <title>Complete genome sequence of Streptomyces cattleya strain DSM 46488.</title>
        <authorList>
            <person name="Ou H.-Y."/>
            <person name="Li P."/>
            <person name="Zhao C."/>
            <person name="O'Hagan D."/>
            <person name="Deng Z."/>
        </authorList>
    </citation>
    <scope>NUCLEOTIDE SEQUENCE [LARGE SCALE GENOMIC DNA]</scope>
    <source>
        <strain evidence="7">ATCC 35852 / DSM 46488 / JCM 4925 / NBRC 14057 / NRRL 8057</strain>
    </source>
</reference>
<dbReference type="AlphaFoldDB" id="F8JQL0"/>
<dbReference type="SUPFAM" id="SSF53720">
    <property type="entry name" value="ALDH-like"/>
    <property type="match status" value="1"/>
</dbReference>